<accession>A0A086LJT2</accession>
<protein>
    <submittedName>
        <fullName evidence="3">SAG-related sequence SRS22I</fullName>
    </submittedName>
</protein>
<dbReference type="InterPro" id="IPR007226">
    <property type="entry name" value="SRS_dom"/>
</dbReference>
<sequence length="184" mass="19525">MKFSLLTITALAVSTHQVSALQAKSEPTTDQHPDVTIQTCEEGQALSFNVTEAGQSILFKCDQALQFLDPALVVDNPTMYKGSETVQIHEFLPRATLTEVTAAGGSGSATVLNAAKHYNFTVSTLPSEPQHLHVTCTDTRTGAESKDTKKKECTVNFHIASSAVRPALTASAIAGVVAALLHFA</sequence>
<dbReference type="EMBL" id="AFYV02003012">
    <property type="protein sequence ID" value="KFG56900.1"/>
    <property type="molecule type" value="Genomic_DNA"/>
</dbReference>
<keyword evidence="1" id="KW-0732">Signal</keyword>
<proteinExistence type="predicted"/>
<feature type="signal peptide" evidence="1">
    <location>
        <begin position="1"/>
        <end position="20"/>
    </location>
</feature>
<evidence type="ECO:0000313" key="3">
    <source>
        <dbReference type="EMBL" id="KFG56900.1"/>
    </source>
</evidence>
<dbReference type="VEuPathDB" id="ToxoDB:TGRUB_238850"/>
<gene>
    <name evidence="3" type="ORF">TGRUB_238850</name>
</gene>
<name>A0A086LJT2_TOXGO</name>
<dbReference type="AlphaFoldDB" id="A0A086LJT2"/>
<organism evidence="3 4">
    <name type="scientific">Toxoplasma gondii RUB</name>
    <dbReference type="NCBI Taxonomy" id="935652"/>
    <lineage>
        <taxon>Eukaryota</taxon>
        <taxon>Sar</taxon>
        <taxon>Alveolata</taxon>
        <taxon>Apicomplexa</taxon>
        <taxon>Conoidasida</taxon>
        <taxon>Coccidia</taxon>
        <taxon>Eucoccidiorida</taxon>
        <taxon>Eimeriorina</taxon>
        <taxon>Sarcocystidae</taxon>
        <taxon>Toxoplasma</taxon>
    </lineage>
</organism>
<reference evidence="3 4" key="1">
    <citation type="submission" date="2014-05" db="EMBL/GenBank/DDBJ databases">
        <authorList>
            <person name="Sibley D."/>
            <person name="Venepally P."/>
            <person name="Karamycheva S."/>
            <person name="Hadjithomas M."/>
            <person name="Khan A."/>
            <person name="Brunk B."/>
            <person name="Roos D."/>
            <person name="Caler E."/>
            <person name="Lorenzi H."/>
        </authorList>
    </citation>
    <scope>NUCLEOTIDE SEQUENCE [LARGE SCALE GENOMIC DNA]</scope>
    <source>
        <strain evidence="3 4">RUB</strain>
    </source>
</reference>
<dbReference type="GO" id="GO:0016020">
    <property type="term" value="C:membrane"/>
    <property type="evidence" value="ECO:0007669"/>
    <property type="project" value="InterPro"/>
</dbReference>
<evidence type="ECO:0000313" key="4">
    <source>
        <dbReference type="Proteomes" id="UP000028834"/>
    </source>
</evidence>
<dbReference type="OrthoDB" id="332820at2759"/>
<evidence type="ECO:0000256" key="1">
    <source>
        <dbReference type="SAM" id="SignalP"/>
    </source>
</evidence>
<dbReference type="Proteomes" id="UP000028834">
    <property type="component" value="Unassembled WGS sequence"/>
</dbReference>
<dbReference type="InterPro" id="IPR036755">
    <property type="entry name" value="SRS_dom_sf"/>
</dbReference>
<comment type="caution">
    <text evidence="3">The sequence shown here is derived from an EMBL/GenBank/DDBJ whole genome shotgun (WGS) entry which is preliminary data.</text>
</comment>
<feature type="domain" description="SRS" evidence="2">
    <location>
        <begin position="39"/>
        <end position="159"/>
    </location>
</feature>
<dbReference type="Gene3D" id="2.60.40.1320">
    <property type="entry name" value="SRS domain"/>
    <property type="match status" value="1"/>
</dbReference>
<evidence type="ECO:0000259" key="2">
    <source>
        <dbReference type="Pfam" id="PF04092"/>
    </source>
</evidence>
<feature type="chain" id="PRO_5001810151" evidence="1">
    <location>
        <begin position="21"/>
        <end position="184"/>
    </location>
</feature>
<dbReference type="Pfam" id="PF04092">
    <property type="entry name" value="SAG"/>
    <property type="match status" value="1"/>
</dbReference>